<name>A0A846ZM03_9GAMM</name>
<keyword evidence="1" id="KW-0812">Transmembrane</keyword>
<accession>A0A846ZM03</accession>
<comment type="caution">
    <text evidence="2">The sequence shown here is derived from an EMBL/GenBank/DDBJ whole genome shotgun (WGS) entry which is preliminary data.</text>
</comment>
<feature type="transmembrane region" description="Helical" evidence="1">
    <location>
        <begin position="21"/>
        <end position="41"/>
    </location>
</feature>
<evidence type="ECO:0000256" key="1">
    <source>
        <dbReference type="SAM" id="Phobius"/>
    </source>
</evidence>
<evidence type="ECO:0000313" key="3">
    <source>
        <dbReference type="Proteomes" id="UP000541636"/>
    </source>
</evidence>
<dbReference type="RefSeq" id="WP_113064218.1">
    <property type="nucleotide sequence ID" value="NZ_JAAZQD010000002.1"/>
</dbReference>
<keyword evidence="1" id="KW-0472">Membrane</keyword>
<gene>
    <name evidence="2" type="ORF">HF690_05815</name>
</gene>
<protein>
    <submittedName>
        <fullName evidence="2">Uncharacterized protein</fullName>
    </submittedName>
</protein>
<sequence length="237" mass="26004">MSSIKNFFDGVFRWVWRINGVLLLALLVFALIVFSLIPSGFHPGRNEVAQEGSITPHTASHPHVPALHLGLMRDLSGTPMLYAPLKAADPDSTVSFSGSVSTQVHNVLFFDMSTKQEHWLFKNNRQVISRPEVLEHNMPAPSANMKPAKKAVGLIFGVRRQTGDPTSAALWDIELASVDGRRVTTLASDVDAMMGFHFADGTRALLVFYTSHGAAHVLNVDLETHKVLSTRKLATPL</sequence>
<evidence type="ECO:0000313" key="2">
    <source>
        <dbReference type="EMBL" id="NKZ38473.1"/>
    </source>
</evidence>
<keyword evidence="3" id="KW-1185">Reference proteome</keyword>
<proteinExistence type="predicted"/>
<dbReference type="Proteomes" id="UP000541636">
    <property type="component" value="Unassembled WGS sequence"/>
</dbReference>
<keyword evidence="1" id="KW-1133">Transmembrane helix</keyword>
<dbReference type="EMBL" id="JAAZQD010000002">
    <property type="protein sequence ID" value="NKZ38473.1"/>
    <property type="molecule type" value="Genomic_DNA"/>
</dbReference>
<organism evidence="2 3">
    <name type="scientific">Oleiagrimonas citrea</name>
    <dbReference type="NCBI Taxonomy" id="1665687"/>
    <lineage>
        <taxon>Bacteria</taxon>
        <taxon>Pseudomonadati</taxon>
        <taxon>Pseudomonadota</taxon>
        <taxon>Gammaproteobacteria</taxon>
        <taxon>Lysobacterales</taxon>
        <taxon>Rhodanobacteraceae</taxon>
        <taxon>Oleiagrimonas</taxon>
    </lineage>
</organism>
<reference evidence="2 3" key="1">
    <citation type="journal article" date="2017" name="Int. J. Syst. Evol. Microbiol.">
        <title>Oleiagrimonas citrea sp. nov., a marine bacterium isolated from tidal flat sediment and emended description of the genus Oleiagrimonas Fang et al. 2015 and Oleiagrimonas soli.</title>
        <authorList>
            <person name="Yang S.H."/>
            <person name="Seo H.S."/>
            <person name="Seong C.N."/>
            <person name="Kwon K.K."/>
        </authorList>
    </citation>
    <scope>NUCLEOTIDE SEQUENCE [LARGE SCALE GENOMIC DNA]</scope>
    <source>
        <strain evidence="2 3">MEBiC09124</strain>
    </source>
</reference>
<dbReference type="AlphaFoldDB" id="A0A846ZM03"/>